<evidence type="ECO:0000313" key="10">
    <source>
        <dbReference type="EMBL" id="CAD8280279.1"/>
    </source>
</evidence>
<proteinExistence type="inferred from homology"/>
<keyword evidence="6" id="KW-0833">Ubl conjugation pathway</keyword>
<evidence type="ECO:0000256" key="3">
    <source>
        <dbReference type="ARBA" id="ARBA00018067"/>
    </source>
</evidence>
<dbReference type="EMBL" id="HBEC01000587">
    <property type="protein sequence ID" value="CAD8280279.1"/>
    <property type="molecule type" value="Transcribed_RNA"/>
</dbReference>
<keyword evidence="4" id="KW-0813">Transport</keyword>
<evidence type="ECO:0000256" key="2">
    <source>
        <dbReference type="ARBA" id="ARBA00007683"/>
    </source>
</evidence>
<keyword evidence="8" id="KW-0072">Autophagy</keyword>
<name>A0A7R9UZA6_9CHLO</name>
<dbReference type="PANTHER" id="PTHR12866">
    <property type="entry name" value="UBIQUITIN-LIKE-CONJUGATING ENZYME ATG3"/>
    <property type="match status" value="1"/>
</dbReference>
<reference evidence="10" key="1">
    <citation type="submission" date="2021-01" db="EMBL/GenBank/DDBJ databases">
        <authorList>
            <person name="Corre E."/>
            <person name="Pelletier E."/>
            <person name="Niang G."/>
            <person name="Scheremetjew M."/>
            <person name="Finn R."/>
            <person name="Kale V."/>
            <person name="Holt S."/>
            <person name="Cochrane G."/>
            <person name="Meng A."/>
            <person name="Brown T."/>
            <person name="Cohen L."/>
        </authorList>
    </citation>
    <scope>NUCLEOTIDE SEQUENCE</scope>
    <source>
        <strain evidence="10">CCMP219</strain>
    </source>
</reference>
<sequence length="297" mass="33150">MGMRHAVHTLFKSAAEAVLPPLTKSAFSEKGVLTPEEFVAAGDYLCRACPTWAWEGGDARKRRGFLPADKQYLVTRNVPCTKRAKELEQYDPSSEFTLGGDEEGWTATHSDPNHPQAGAAADDIPDMDDGGDKKEDEDDIPDIGELELHADDDEAALSAATTSRDKKYMTAAEPEDTVLRTRTYDLYMTYDQYYQCPRFWLVGYDESRHPLAPDQVMDDVSEEHARKTITVDPHPNLSLVAASIHPCKHAEVMKKLVDNIVEGGGSFQVEHYLLLFLKFISSVVPTIQYDYTMSIGQ</sequence>
<accession>A0A7R9UZA6</accession>
<comment type="subcellular location">
    <subcellularLocation>
        <location evidence="1">Cytoplasm</location>
    </subcellularLocation>
</comment>
<dbReference type="PANTHER" id="PTHR12866:SF2">
    <property type="entry name" value="UBIQUITIN-LIKE-CONJUGATING ENZYME ATG3"/>
    <property type="match status" value="1"/>
</dbReference>
<dbReference type="FunFam" id="3.30.1460.50:FF:000007">
    <property type="entry name" value="Autophagy-related protein 3"/>
    <property type="match status" value="1"/>
</dbReference>
<evidence type="ECO:0000256" key="4">
    <source>
        <dbReference type="ARBA" id="ARBA00022448"/>
    </source>
</evidence>
<evidence type="ECO:0000256" key="5">
    <source>
        <dbReference type="ARBA" id="ARBA00022490"/>
    </source>
</evidence>
<organism evidence="10">
    <name type="scientific">Chlamydomonas euryale</name>
    <dbReference type="NCBI Taxonomy" id="1486919"/>
    <lineage>
        <taxon>Eukaryota</taxon>
        <taxon>Viridiplantae</taxon>
        <taxon>Chlorophyta</taxon>
        <taxon>core chlorophytes</taxon>
        <taxon>Chlorophyceae</taxon>
        <taxon>CS clade</taxon>
        <taxon>Chlamydomonadales</taxon>
        <taxon>Chlamydomonadaceae</taxon>
        <taxon>Chlamydomonas</taxon>
    </lineage>
</organism>
<dbReference type="GO" id="GO:0000045">
    <property type="term" value="P:autophagosome assembly"/>
    <property type="evidence" value="ECO:0007669"/>
    <property type="project" value="TreeGrafter"/>
</dbReference>
<evidence type="ECO:0000256" key="8">
    <source>
        <dbReference type="ARBA" id="ARBA00023006"/>
    </source>
</evidence>
<evidence type="ECO:0000256" key="6">
    <source>
        <dbReference type="ARBA" id="ARBA00022786"/>
    </source>
</evidence>
<dbReference type="GO" id="GO:0061723">
    <property type="term" value="P:glycophagy"/>
    <property type="evidence" value="ECO:0007669"/>
    <property type="project" value="TreeGrafter"/>
</dbReference>
<comment type="similarity">
    <text evidence="2">Belongs to the ATG3 family.</text>
</comment>
<keyword evidence="5" id="KW-0963">Cytoplasm</keyword>
<evidence type="ECO:0000256" key="9">
    <source>
        <dbReference type="SAM" id="MobiDB-lite"/>
    </source>
</evidence>
<feature type="compositionally biased region" description="Acidic residues" evidence="9">
    <location>
        <begin position="123"/>
        <end position="139"/>
    </location>
</feature>
<dbReference type="GO" id="GO:0044804">
    <property type="term" value="P:nucleophagy"/>
    <property type="evidence" value="ECO:0007669"/>
    <property type="project" value="TreeGrafter"/>
</dbReference>
<evidence type="ECO:0000256" key="7">
    <source>
        <dbReference type="ARBA" id="ARBA00022927"/>
    </source>
</evidence>
<dbReference type="GO" id="GO:0015031">
    <property type="term" value="P:protein transport"/>
    <property type="evidence" value="ECO:0007669"/>
    <property type="project" value="UniProtKB-KW"/>
</dbReference>
<gene>
    <name evidence="10" type="ORF">CEUR00632_LOCUS314</name>
</gene>
<protein>
    <recommendedName>
        <fullName evidence="3">Autophagy-related protein 3</fullName>
    </recommendedName>
</protein>
<dbReference type="AlphaFoldDB" id="A0A7R9UZA6"/>
<dbReference type="Gene3D" id="3.30.1460.50">
    <property type="match status" value="1"/>
</dbReference>
<dbReference type="GO" id="GO:0000422">
    <property type="term" value="P:autophagy of mitochondrion"/>
    <property type="evidence" value="ECO:0007669"/>
    <property type="project" value="TreeGrafter"/>
</dbReference>
<dbReference type="Pfam" id="PF03987">
    <property type="entry name" value="Autophagy_act_C"/>
    <property type="match status" value="1"/>
</dbReference>
<dbReference type="GO" id="GO:0019776">
    <property type="term" value="F:Atg8-family ligase activity"/>
    <property type="evidence" value="ECO:0007669"/>
    <property type="project" value="TreeGrafter"/>
</dbReference>
<evidence type="ECO:0000256" key="1">
    <source>
        <dbReference type="ARBA" id="ARBA00004496"/>
    </source>
</evidence>
<dbReference type="InterPro" id="IPR007135">
    <property type="entry name" value="Atg3/Atg10"/>
</dbReference>
<dbReference type="GO" id="GO:0005829">
    <property type="term" value="C:cytosol"/>
    <property type="evidence" value="ECO:0007669"/>
    <property type="project" value="TreeGrafter"/>
</dbReference>
<feature type="region of interest" description="Disordered" evidence="9">
    <location>
        <begin position="85"/>
        <end position="139"/>
    </location>
</feature>
<dbReference type="GO" id="GO:0000407">
    <property type="term" value="C:phagophore assembly site"/>
    <property type="evidence" value="ECO:0007669"/>
    <property type="project" value="TreeGrafter"/>
</dbReference>
<keyword evidence="7" id="KW-0653">Protein transport</keyword>